<dbReference type="InterPro" id="IPR001279">
    <property type="entry name" value="Metallo-B-lactamas"/>
</dbReference>
<feature type="domain" description="Metallo-beta-lactamase" evidence="1">
    <location>
        <begin position="14"/>
        <end position="85"/>
    </location>
</feature>
<dbReference type="EMBL" id="RKRA01000001">
    <property type="protein sequence ID" value="RPF25997.1"/>
    <property type="molecule type" value="Genomic_DNA"/>
</dbReference>
<dbReference type="PANTHER" id="PTHR30619:SF1">
    <property type="entry name" value="RECOMBINATION PROTEIN 2"/>
    <property type="match status" value="1"/>
</dbReference>
<evidence type="ECO:0000313" key="2">
    <source>
        <dbReference type="EMBL" id="RPF25997.1"/>
    </source>
</evidence>
<evidence type="ECO:0000313" key="3">
    <source>
        <dbReference type="Proteomes" id="UP000280726"/>
    </source>
</evidence>
<accession>A0A3N4Z0A3</accession>
<gene>
    <name evidence="2" type="ORF">EDD32_0414</name>
</gene>
<name>A0A3N4Z0A3_9MICO</name>
<dbReference type="InterPro" id="IPR052159">
    <property type="entry name" value="Competence_DNA_uptake"/>
</dbReference>
<evidence type="ECO:0000259" key="1">
    <source>
        <dbReference type="Pfam" id="PF00753"/>
    </source>
</evidence>
<dbReference type="AlphaFoldDB" id="A0A3N4Z0A3"/>
<dbReference type="Proteomes" id="UP000280726">
    <property type="component" value="Unassembled WGS sequence"/>
</dbReference>
<dbReference type="PANTHER" id="PTHR30619">
    <property type="entry name" value="DNA INTERNALIZATION/COMPETENCE PROTEIN COMEC/REC2"/>
    <property type="match status" value="1"/>
</dbReference>
<keyword evidence="2" id="KW-0378">Hydrolase</keyword>
<reference evidence="2 3" key="1">
    <citation type="submission" date="2018-11" db="EMBL/GenBank/DDBJ databases">
        <title>Sequencing the genomes of 1000 actinobacteria strains.</title>
        <authorList>
            <person name="Klenk H.-P."/>
        </authorList>
    </citation>
    <scope>NUCLEOTIDE SEQUENCE [LARGE SCALE GENOMIC DNA]</scope>
    <source>
        <strain evidence="2 3">DSM 14418</strain>
    </source>
</reference>
<protein>
    <submittedName>
        <fullName evidence="2">Beta-lactamase superfamily II metal-dependent hydrolase</fullName>
    </submittedName>
</protein>
<dbReference type="InterPro" id="IPR036866">
    <property type="entry name" value="RibonucZ/Hydroxyglut_hydro"/>
</dbReference>
<dbReference type="Gene3D" id="3.60.15.10">
    <property type="entry name" value="Ribonuclease Z/Hydroxyacylglutathione hydrolase-like"/>
    <property type="match status" value="1"/>
</dbReference>
<dbReference type="SUPFAM" id="SSF56281">
    <property type="entry name" value="Metallo-hydrolase/oxidoreductase"/>
    <property type="match status" value="1"/>
</dbReference>
<keyword evidence="3" id="KW-1185">Reference proteome</keyword>
<comment type="caution">
    <text evidence="2">The sequence shown here is derived from an EMBL/GenBank/DDBJ whole genome shotgun (WGS) entry which is preliminary data.</text>
</comment>
<organism evidence="2 3">
    <name type="scientific">Georgenia muralis</name>
    <dbReference type="NCBI Taxonomy" id="154117"/>
    <lineage>
        <taxon>Bacteria</taxon>
        <taxon>Bacillati</taxon>
        <taxon>Actinomycetota</taxon>
        <taxon>Actinomycetes</taxon>
        <taxon>Micrococcales</taxon>
        <taxon>Bogoriellaceae</taxon>
        <taxon>Georgenia</taxon>
    </lineage>
</organism>
<dbReference type="GO" id="GO:0016787">
    <property type="term" value="F:hydrolase activity"/>
    <property type="evidence" value="ECO:0007669"/>
    <property type="project" value="UniProtKB-KW"/>
</dbReference>
<proteinExistence type="predicted"/>
<dbReference type="Pfam" id="PF00753">
    <property type="entry name" value="Lactamase_B"/>
    <property type="match status" value="1"/>
</dbReference>
<sequence length="333" mass="35349">MSRTGAINSFFVLDVGHGSCAALVQGASALLIDVGPGASILQFLKDNGIERIESIIVSHADADHLGGLVGLLAAKEVEIENVYVNPDGVKDSDLWKDVAYELDDLQEAGVVVTTVGLARGNAVECSLEGWAIEVLAPRQRLLQLGVGNRDKRDRLIATNAISAVVRVMHDSFPLAICPGDIDYVGYLHLVDYPESPIAEMEAKVLILPHHGGFSGSPAQTEEVISGLMDAVKPARVITSHGRRKHKNPLELVVDTVRARASSGIHFACTQMSQNCLDGPKDLGLPRVSPHASAGGEAGISCAGTLEILVNGDMPTSGAHRTMIETYAPERLCQ</sequence>
<dbReference type="RefSeq" id="WP_170175163.1">
    <property type="nucleotide sequence ID" value="NZ_RKRA01000001.1"/>
</dbReference>